<dbReference type="RefSeq" id="WP_066418353.1">
    <property type="nucleotide sequence ID" value="NZ_CP018866.1"/>
</dbReference>
<dbReference type="NCBIfam" id="TIGR01216">
    <property type="entry name" value="ATP_synt_epsi"/>
    <property type="match status" value="1"/>
</dbReference>
<comment type="similarity">
    <text evidence="3 14 15">Belongs to the ATPase epsilon chain family.</text>
</comment>
<dbReference type="GO" id="GO:0005524">
    <property type="term" value="F:ATP binding"/>
    <property type="evidence" value="ECO:0007669"/>
    <property type="project" value="UniProtKB-UniRule"/>
</dbReference>
<evidence type="ECO:0000313" key="19">
    <source>
        <dbReference type="Proteomes" id="UP000215224"/>
    </source>
</evidence>
<evidence type="ECO:0000256" key="12">
    <source>
        <dbReference type="ARBA" id="ARBA00030215"/>
    </source>
</evidence>
<evidence type="ECO:0000256" key="3">
    <source>
        <dbReference type="ARBA" id="ARBA00005712"/>
    </source>
</evidence>
<evidence type="ECO:0000256" key="14">
    <source>
        <dbReference type="HAMAP-Rule" id="MF_00530"/>
    </source>
</evidence>
<evidence type="ECO:0000259" key="16">
    <source>
        <dbReference type="Pfam" id="PF00401"/>
    </source>
</evidence>
<dbReference type="NCBIfam" id="NF009980">
    <property type="entry name" value="PRK13446.1"/>
    <property type="match status" value="1"/>
</dbReference>
<dbReference type="PANTHER" id="PTHR13822">
    <property type="entry name" value="ATP SYNTHASE DELTA/EPSILON CHAIN"/>
    <property type="match status" value="1"/>
</dbReference>
<comment type="function">
    <text evidence="1 14">Produces ATP from ADP in the presence of a proton gradient across the membrane.</text>
</comment>
<dbReference type="FunFam" id="1.20.5.440:FF:000001">
    <property type="entry name" value="ATP synthase epsilon chain"/>
    <property type="match status" value="1"/>
</dbReference>
<dbReference type="InterPro" id="IPR036794">
    <property type="entry name" value="ATP_F1_dsu/esu_C_sf"/>
</dbReference>
<dbReference type="Proteomes" id="UP000215224">
    <property type="component" value="Chromosome"/>
</dbReference>
<keyword evidence="8 14" id="KW-0406">Ion transport</keyword>
<reference evidence="18 19" key="1">
    <citation type="submission" date="2016-12" db="EMBL/GenBank/DDBJ databases">
        <title>The whole genome sequencing and assembly of Bacillus cohnii DSM 6307T strain.</title>
        <authorList>
            <person name="Lee Y.-J."/>
            <person name="Yi H."/>
            <person name="Bahn Y.-S."/>
            <person name="Kim J.F."/>
            <person name="Lee D.-W."/>
        </authorList>
    </citation>
    <scope>NUCLEOTIDE SEQUENCE [LARGE SCALE GENOMIC DNA]</scope>
    <source>
        <strain evidence="18 19">DSM 6307</strain>
    </source>
</reference>
<keyword evidence="9 14" id="KW-0472">Membrane</keyword>
<keyword evidence="5 14" id="KW-0813">Transport</keyword>
<keyword evidence="7 14" id="KW-0375">Hydrogen ion transport</keyword>
<evidence type="ECO:0000256" key="8">
    <source>
        <dbReference type="ARBA" id="ARBA00023065"/>
    </source>
</evidence>
<evidence type="ECO:0000259" key="17">
    <source>
        <dbReference type="Pfam" id="PF02823"/>
    </source>
</evidence>
<feature type="domain" description="ATP synthase F1 complex delta/epsilon subunit N-terminal" evidence="17">
    <location>
        <begin position="4"/>
        <end position="82"/>
    </location>
</feature>
<dbReference type="Gene3D" id="2.60.15.10">
    <property type="entry name" value="F0F1 ATP synthase delta/epsilon subunit, N-terminal"/>
    <property type="match status" value="1"/>
</dbReference>
<dbReference type="GO" id="GO:0005886">
    <property type="term" value="C:plasma membrane"/>
    <property type="evidence" value="ECO:0007669"/>
    <property type="project" value="UniProtKB-SubCell"/>
</dbReference>
<evidence type="ECO:0000256" key="7">
    <source>
        <dbReference type="ARBA" id="ARBA00022781"/>
    </source>
</evidence>
<dbReference type="STRING" id="1314751.GCA_001591425_03214"/>
<dbReference type="AlphaFoldDB" id="A0A223KWB2"/>
<comment type="subunit">
    <text evidence="14 15">F-type ATPases have 2 components, CF(1) - the catalytic core - and CF(0) - the membrane proton channel. CF(1) has five subunits: alpha(3), beta(3), gamma(1), delta(1), epsilon(1). CF(0) has three main subunits: a, b and c.</text>
</comment>
<evidence type="ECO:0000256" key="5">
    <source>
        <dbReference type="ARBA" id="ARBA00022448"/>
    </source>
</evidence>
<comment type="subcellular location">
    <subcellularLocation>
        <location evidence="2 14">Cell membrane</location>
        <topology evidence="2 14">Peripheral membrane protein</topology>
    </subcellularLocation>
</comment>
<dbReference type="EMBL" id="CP018866">
    <property type="protein sequence ID" value="AST93740.1"/>
    <property type="molecule type" value="Genomic_DNA"/>
</dbReference>
<keyword evidence="6 14" id="KW-1003">Cell membrane</keyword>
<protein>
    <recommendedName>
        <fullName evidence="4 14">ATP synthase epsilon chain</fullName>
    </recommendedName>
    <alternativeName>
        <fullName evidence="13 14">ATP synthase F1 sector epsilon subunit</fullName>
    </alternativeName>
    <alternativeName>
        <fullName evidence="12 14">F-ATPase epsilon subunit</fullName>
    </alternativeName>
</protein>
<evidence type="ECO:0000256" key="10">
    <source>
        <dbReference type="ARBA" id="ARBA00023196"/>
    </source>
</evidence>
<dbReference type="SUPFAM" id="SSF51344">
    <property type="entry name" value="Epsilon subunit of F1F0-ATP synthase N-terminal domain"/>
    <property type="match status" value="1"/>
</dbReference>
<dbReference type="SUPFAM" id="SSF46604">
    <property type="entry name" value="Epsilon subunit of F1F0-ATP synthase C-terminal domain"/>
    <property type="match status" value="1"/>
</dbReference>
<keyword evidence="10 14" id="KW-0139">CF(1)</keyword>
<dbReference type="KEGG" id="bcoh:BC6307_21940"/>
<dbReference type="PANTHER" id="PTHR13822:SF10">
    <property type="entry name" value="ATP SYNTHASE EPSILON CHAIN, CHLOROPLASTIC"/>
    <property type="match status" value="1"/>
</dbReference>
<accession>A0A223KWB2</accession>
<dbReference type="NCBIfam" id="NF001846">
    <property type="entry name" value="PRK00571.1-3"/>
    <property type="match status" value="1"/>
</dbReference>
<dbReference type="Pfam" id="PF02823">
    <property type="entry name" value="ATP-synt_DE_N"/>
    <property type="match status" value="1"/>
</dbReference>
<dbReference type="InterPro" id="IPR020547">
    <property type="entry name" value="ATP_synth_F1_esu_C"/>
</dbReference>
<dbReference type="Pfam" id="PF00401">
    <property type="entry name" value="ATP-synt_DE"/>
    <property type="match status" value="1"/>
</dbReference>
<organism evidence="18 19">
    <name type="scientific">Sutcliffiella cohnii</name>
    <dbReference type="NCBI Taxonomy" id="33932"/>
    <lineage>
        <taxon>Bacteria</taxon>
        <taxon>Bacillati</taxon>
        <taxon>Bacillota</taxon>
        <taxon>Bacilli</taxon>
        <taxon>Bacillales</taxon>
        <taxon>Bacillaceae</taxon>
        <taxon>Sutcliffiella</taxon>
    </lineage>
</organism>
<evidence type="ECO:0000256" key="15">
    <source>
        <dbReference type="RuleBase" id="RU003656"/>
    </source>
</evidence>
<evidence type="ECO:0000256" key="9">
    <source>
        <dbReference type="ARBA" id="ARBA00023136"/>
    </source>
</evidence>
<evidence type="ECO:0000256" key="4">
    <source>
        <dbReference type="ARBA" id="ARBA00014480"/>
    </source>
</evidence>
<dbReference type="Gene3D" id="1.20.5.440">
    <property type="entry name" value="ATP synthase delta/epsilon subunit, C-terminal domain"/>
    <property type="match status" value="1"/>
</dbReference>
<dbReference type="InterPro" id="IPR020546">
    <property type="entry name" value="ATP_synth_F1_dsu/esu_N"/>
</dbReference>
<dbReference type="InterPro" id="IPR036771">
    <property type="entry name" value="ATPsynth_dsu/esu_N"/>
</dbReference>
<dbReference type="InterPro" id="IPR001469">
    <property type="entry name" value="ATP_synth_F1_dsu/esu"/>
</dbReference>
<evidence type="ECO:0000256" key="11">
    <source>
        <dbReference type="ARBA" id="ARBA00023310"/>
    </source>
</evidence>
<evidence type="ECO:0000256" key="2">
    <source>
        <dbReference type="ARBA" id="ARBA00004202"/>
    </source>
</evidence>
<dbReference type="GO" id="GO:0045259">
    <property type="term" value="C:proton-transporting ATP synthase complex"/>
    <property type="evidence" value="ECO:0007669"/>
    <property type="project" value="UniProtKB-KW"/>
</dbReference>
<sequence length="133" mass="14470">MKTLTVSVVTPDGPVYESDAEMVVSKTLEGELGVLPGHIPMVAPLQIGAVRVKNANTTDLVAVSGGFLEVRPDKVTILAQAAETSKDIDVTRAEEARKRAESRMQSKQDDIDFRRAELALKRAINRLNVAKRS</sequence>
<keyword evidence="11 14" id="KW-0066">ATP synthesis</keyword>
<keyword evidence="19" id="KW-1185">Reference proteome</keyword>
<evidence type="ECO:0000313" key="18">
    <source>
        <dbReference type="EMBL" id="AST93740.1"/>
    </source>
</evidence>
<name>A0A223KWB2_9BACI</name>
<dbReference type="GO" id="GO:0046933">
    <property type="term" value="F:proton-transporting ATP synthase activity, rotational mechanism"/>
    <property type="evidence" value="ECO:0007669"/>
    <property type="project" value="UniProtKB-UniRule"/>
</dbReference>
<dbReference type="NCBIfam" id="NF009977">
    <property type="entry name" value="PRK13442.1"/>
    <property type="match status" value="1"/>
</dbReference>
<feature type="domain" description="ATP synthase epsilon subunit C-terminal" evidence="16">
    <location>
        <begin position="86"/>
        <end position="131"/>
    </location>
</feature>
<dbReference type="HAMAP" id="MF_00530">
    <property type="entry name" value="ATP_synth_epsil_bac"/>
    <property type="match status" value="1"/>
</dbReference>
<gene>
    <name evidence="14" type="primary">atpC</name>
    <name evidence="18" type="ORF">BC6307_21940</name>
</gene>
<evidence type="ECO:0000256" key="1">
    <source>
        <dbReference type="ARBA" id="ARBA00003543"/>
    </source>
</evidence>
<evidence type="ECO:0000256" key="13">
    <source>
        <dbReference type="ARBA" id="ARBA00031795"/>
    </source>
</evidence>
<proteinExistence type="inferred from homology"/>
<dbReference type="CDD" id="cd12152">
    <property type="entry name" value="F1-ATPase_delta"/>
    <property type="match status" value="1"/>
</dbReference>
<dbReference type="FunFam" id="2.60.15.10:FF:000001">
    <property type="entry name" value="ATP synthase epsilon chain"/>
    <property type="match status" value="1"/>
</dbReference>
<evidence type="ECO:0000256" key="6">
    <source>
        <dbReference type="ARBA" id="ARBA00022475"/>
    </source>
</evidence>